<organism evidence="3 4">
    <name type="scientific">Coniochaeta pulveracea</name>
    <dbReference type="NCBI Taxonomy" id="177199"/>
    <lineage>
        <taxon>Eukaryota</taxon>
        <taxon>Fungi</taxon>
        <taxon>Dikarya</taxon>
        <taxon>Ascomycota</taxon>
        <taxon>Pezizomycotina</taxon>
        <taxon>Sordariomycetes</taxon>
        <taxon>Sordariomycetidae</taxon>
        <taxon>Coniochaetales</taxon>
        <taxon>Coniochaetaceae</taxon>
        <taxon>Coniochaeta</taxon>
    </lineage>
</organism>
<comment type="caution">
    <text evidence="3">The sequence shown here is derived from an EMBL/GenBank/DDBJ whole genome shotgun (WGS) entry which is preliminary data.</text>
</comment>
<sequence length="295" mass="33663">MRVQSGDLAIGGFLLLLFICLSLKTFLLTITTLYILSRAIMYLQDVVLPARRWRNMSPEERQRAHDAAAGEVICTLGRDPSVIVDPYARTYRVRHGLGPGTVLRGYPSELGGVYVLEGVLGVELEFLGLGRFETTERRDSDLDSEEARREEDEWCAKLRKLGAVWWESEADYDWSNFEGTYGQGEGSLMKVGYPASGGVWVLKMSIEEADKKGAGIIYNAFTMEERCMVIEKLGGVFYSNPMECPDLDLAGKMGPARKSRRKRQEEEIKRRLEEAKKIGQEKEKEKKRGWRWNWF</sequence>
<gene>
    <name evidence="3" type="ORF">DL546_006602</name>
</gene>
<dbReference type="EMBL" id="QVQW01000038">
    <property type="protein sequence ID" value="RKU43813.1"/>
    <property type="molecule type" value="Genomic_DNA"/>
</dbReference>
<proteinExistence type="predicted"/>
<evidence type="ECO:0000313" key="3">
    <source>
        <dbReference type="EMBL" id="RKU43813.1"/>
    </source>
</evidence>
<dbReference type="Proteomes" id="UP000275385">
    <property type="component" value="Unassembled WGS sequence"/>
</dbReference>
<evidence type="ECO:0000256" key="1">
    <source>
        <dbReference type="SAM" id="MobiDB-lite"/>
    </source>
</evidence>
<keyword evidence="2" id="KW-0472">Membrane</keyword>
<evidence type="ECO:0000313" key="4">
    <source>
        <dbReference type="Proteomes" id="UP000275385"/>
    </source>
</evidence>
<keyword evidence="2" id="KW-1133">Transmembrane helix</keyword>
<keyword evidence="2" id="KW-0812">Transmembrane</keyword>
<reference evidence="3 4" key="1">
    <citation type="submission" date="2018-08" db="EMBL/GenBank/DDBJ databases">
        <title>Draft genome of the lignicolous fungus Coniochaeta pulveracea.</title>
        <authorList>
            <person name="Borstlap C.J."/>
            <person name="De Witt R.N."/>
            <person name="Botha A."/>
            <person name="Volschenk H."/>
        </authorList>
    </citation>
    <scope>NUCLEOTIDE SEQUENCE [LARGE SCALE GENOMIC DNA]</scope>
    <source>
        <strain evidence="3 4">CAB683</strain>
    </source>
</reference>
<dbReference type="OrthoDB" id="4487429at2759"/>
<feature type="compositionally biased region" description="Basic and acidic residues" evidence="1">
    <location>
        <begin position="273"/>
        <end position="286"/>
    </location>
</feature>
<accession>A0A420Y7H8</accession>
<feature type="region of interest" description="Disordered" evidence="1">
    <location>
        <begin position="249"/>
        <end position="268"/>
    </location>
</feature>
<keyword evidence="4" id="KW-1185">Reference proteome</keyword>
<dbReference type="AlphaFoldDB" id="A0A420Y7H8"/>
<evidence type="ECO:0000256" key="2">
    <source>
        <dbReference type="SAM" id="Phobius"/>
    </source>
</evidence>
<feature type="transmembrane region" description="Helical" evidence="2">
    <location>
        <begin position="12"/>
        <end position="36"/>
    </location>
</feature>
<feature type="region of interest" description="Disordered" evidence="1">
    <location>
        <begin position="273"/>
        <end position="295"/>
    </location>
</feature>
<name>A0A420Y7H8_9PEZI</name>
<protein>
    <submittedName>
        <fullName evidence="3">Uncharacterized protein</fullName>
    </submittedName>
</protein>